<comment type="subcellular location">
    <subcellularLocation>
        <location evidence="2">Cytoplasm</location>
    </subcellularLocation>
</comment>
<dbReference type="InterPro" id="IPR045132">
    <property type="entry name" value="UBE4"/>
</dbReference>
<keyword evidence="8" id="KW-0833">Ubl conjugation pathway</keyword>
<dbReference type="EC" id="2.3.2.27" evidence="5"/>
<comment type="function">
    <text evidence="10">Ubiquitin-protein ligase that probably functions as an E3 ligase in conjunction with specific E1 and E2 ligases. May also function as an E4 ligase mediating the assembly of polyubiquitin chains on substrates ubiquitinated by another E3 ubiquitin ligase. Mediates 'Lys-48'-linked polyubiquitination of substrates.</text>
</comment>
<comment type="similarity">
    <text evidence="4">Belongs to the ubiquitin conjugation factor E4 family.</text>
</comment>
<evidence type="ECO:0000256" key="13">
    <source>
        <dbReference type="SAM" id="MobiDB-lite"/>
    </source>
</evidence>
<comment type="pathway">
    <text evidence="3">Protein modification; protein ubiquitination.</text>
</comment>
<comment type="catalytic activity">
    <reaction evidence="1">
        <text>S-ubiquitinyl-[E2 ubiquitin-conjugating enzyme]-L-cysteine + [acceptor protein]-L-lysine = [E2 ubiquitin-conjugating enzyme]-L-cysteine + N(6)-ubiquitinyl-[acceptor protein]-L-lysine.</text>
        <dbReference type="EC" id="2.3.2.27"/>
    </reaction>
</comment>
<evidence type="ECO:0000256" key="5">
    <source>
        <dbReference type="ARBA" id="ARBA00012483"/>
    </source>
</evidence>
<sequence length="953" mass="108691">MTENPFALFKKPKADPKIFHDDVVRLFKITLNMEEEILPAVLLPNMVGEETFFSALNLEEAILQRADLEGPGDYLLGGSGTPRSGDSWMLKMVAVIYSTSSPIKFAAERAFGSALGKRMSTRRMLAVAIYNAATSSTPVDSGVSNEAACWAINAAAAYGPAIGLRFICSSFSVSISQTSLTDTSMVLFKASEIFSSVYSMRCLVQFSLAESKLCPFRHIFSKNPFPDAFQVNPNLYPFFKDFDKSYKTRNGLEEEIGIIRHTMSLYTQNLHRMMKVALQDDLSRSGLLKILFNILNDNKEEGNTASTIRDPMGKLSIKFAQSLSITSLLLQAVKGFIKKPLSELNIQSDWCFADRLRFDLFTRQSTLQPVESRELSNQAPNLDESIFDEKAASYGTLFWLLHLSMRQSLHPVISQFNYQMQHMMRQLQNRLIEAERDGNNREAQMAKLQLHYLNNKIYTLNAILMESNFKFACFSFFRLTMKFLINVANETPESLMSIPEFVLENINDVMGQLSRFEKDFLADAVDEDFLHTAYTYIVLYMKGPTYAFNPHLRKDLGPLLTICTPFDRRREGDGSHAGSVLTMVGQLRHSAIKNFEDKYGLAKAVIGVFCDCELVTDDEGFDSKFTFRMPFYTVLDGLWKMEEYRKEIVKLSEEALDDMSKQPLFLRFISLLIDDTNSMMGKSMETFQEIRTLELKEDRTDEDKDRLEKLYRQAYSYVGLSQETLNLFGLLSEGCQPLFADPTLVSRIAEMANFFMNMLVGKKRKMLKVKDPKKINFRPIDMVKSLALLYVNMADFENWNKAVCADERAFSMGMIEEGAKILLNSSLPSAQTVGAKFKELILILQDYIEEEIDFEEEPPDEFCDPIMGSLMEDPVELPKSGAILCRNTIARQLLVTPIDPFNRQPLTLEEVIPRPDLKEQIKKWKREQREKYSKSLSERSVTKSEELEHAPMD</sequence>
<feature type="domain" description="U-box" evidence="14">
    <location>
        <begin position="857"/>
        <end position="931"/>
    </location>
</feature>
<gene>
    <name evidence="15" type="ORF">OKIOD_LOCUS12803</name>
</gene>
<keyword evidence="12" id="KW-0175">Coiled coil</keyword>
<evidence type="ECO:0000256" key="9">
    <source>
        <dbReference type="ARBA" id="ARBA00022990"/>
    </source>
</evidence>
<dbReference type="SUPFAM" id="SSF57850">
    <property type="entry name" value="RING/U-box"/>
    <property type="match status" value="1"/>
</dbReference>
<evidence type="ECO:0000256" key="4">
    <source>
        <dbReference type="ARBA" id="ARBA00007434"/>
    </source>
</evidence>
<organism evidence="15 16">
    <name type="scientific">Oikopleura dioica</name>
    <name type="common">Tunicate</name>
    <dbReference type="NCBI Taxonomy" id="34765"/>
    <lineage>
        <taxon>Eukaryota</taxon>
        <taxon>Metazoa</taxon>
        <taxon>Chordata</taxon>
        <taxon>Tunicata</taxon>
        <taxon>Appendicularia</taxon>
        <taxon>Copelata</taxon>
        <taxon>Oikopleuridae</taxon>
        <taxon>Oikopleura</taxon>
    </lineage>
</organism>
<keyword evidence="6" id="KW-0963">Cytoplasm</keyword>
<dbReference type="PROSITE" id="PS51698">
    <property type="entry name" value="U_BOX"/>
    <property type="match status" value="1"/>
</dbReference>
<dbReference type="EMBL" id="OU015567">
    <property type="protein sequence ID" value="CAG5109511.1"/>
    <property type="molecule type" value="Genomic_DNA"/>
</dbReference>
<evidence type="ECO:0000313" key="16">
    <source>
        <dbReference type="Proteomes" id="UP001158576"/>
    </source>
</evidence>
<evidence type="ECO:0000259" key="14">
    <source>
        <dbReference type="PROSITE" id="PS51698"/>
    </source>
</evidence>
<feature type="region of interest" description="Disordered" evidence="13">
    <location>
        <begin position="926"/>
        <end position="953"/>
    </location>
</feature>
<name>A0ABN7T0B9_OIKDI</name>
<evidence type="ECO:0000256" key="6">
    <source>
        <dbReference type="ARBA" id="ARBA00022490"/>
    </source>
</evidence>
<keyword evidence="16" id="KW-1185">Reference proteome</keyword>
<dbReference type="Pfam" id="PF10408">
    <property type="entry name" value="Ufd2P_core"/>
    <property type="match status" value="1"/>
</dbReference>
<evidence type="ECO:0000256" key="12">
    <source>
        <dbReference type="SAM" id="Coils"/>
    </source>
</evidence>
<keyword evidence="7" id="KW-0808">Transferase</keyword>
<evidence type="ECO:0000256" key="8">
    <source>
        <dbReference type="ARBA" id="ARBA00022786"/>
    </source>
</evidence>
<evidence type="ECO:0000256" key="10">
    <source>
        <dbReference type="ARBA" id="ARBA00037624"/>
    </source>
</evidence>
<dbReference type="InterPro" id="IPR013083">
    <property type="entry name" value="Znf_RING/FYVE/PHD"/>
</dbReference>
<dbReference type="Proteomes" id="UP001158576">
    <property type="component" value="Chromosome 2"/>
</dbReference>
<reference evidence="15 16" key="1">
    <citation type="submission" date="2021-04" db="EMBL/GenBank/DDBJ databases">
        <authorList>
            <person name="Bliznina A."/>
        </authorList>
    </citation>
    <scope>NUCLEOTIDE SEQUENCE [LARGE SCALE GENOMIC DNA]</scope>
</reference>
<dbReference type="InterPro" id="IPR019474">
    <property type="entry name" value="Ub_conjug_fac_E4_core"/>
</dbReference>
<proteinExistence type="inferred from homology"/>
<dbReference type="PANTHER" id="PTHR13931:SF16">
    <property type="entry name" value="UBIQUITIN CONJUGATION FACTOR E4 A"/>
    <property type="match status" value="1"/>
</dbReference>
<feature type="coiled-coil region" evidence="12">
    <location>
        <begin position="417"/>
        <end position="444"/>
    </location>
</feature>
<evidence type="ECO:0000256" key="1">
    <source>
        <dbReference type="ARBA" id="ARBA00000900"/>
    </source>
</evidence>
<dbReference type="InterPro" id="IPR003613">
    <property type="entry name" value="Ubox_domain"/>
</dbReference>
<evidence type="ECO:0000256" key="7">
    <source>
        <dbReference type="ARBA" id="ARBA00022679"/>
    </source>
</evidence>
<evidence type="ECO:0000313" key="15">
    <source>
        <dbReference type="EMBL" id="CAG5109511.1"/>
    </source>
</evidence>
<dbReference type="SMART" id="SM00504">
    <property type="entry name" value="Ubox"/>
    <property type="match status" value="1"/>
</dbReference>
<dbReference type="Pfam" id="PF04564">
    <property type="entry name" value="U-box"/>
    <property type="match status" value="1"/>
</dbReference>
<dbReference type="PANTHER" id="PTHR13931">
    <property type="entry name" value="UBIQUITINATION FACTOR E4"/>
    <property type="match status" value="1"/>
</dbReference>
<accession>A0ABN7T0B9</accession>
<dbReference type="Gene3D" id="3.30.40.10">
    <property type="entry name" value="Zinc/RING finger domain, C3HC4 (zinc finger)"/>
    <property type="match status" value="1"/>
</dbReference>
<evidence type="ECO:0000256" key="2">
    <source>
        <dbReference type="ARBA" id="ARBA00004496"/>
    </source>
</evidence>
<protein>
    <recommendedName>
        <fullName evidence="11">Ubiquitin conjugation factor E4 A</fullName>
        <ecNumber evidence="5">2.3.2.27</ecNumber>
    </recommendedName>
</protein>
<evidence type="ECO:0000256" key="11">
    <source>
        <dbReference type="ARBA" id="ARBA00040077"/>
    </source>
</evidence>
<keyword evidence="9" id="KW-0007">Acetylation</keyword>
<evidence type="ECO:0000256" key="3">
    <source>
        <dbReference type="ARBA" id="ARBA00004906"/>
    </source>
</evidence>